<reference evidence="1" key="1">
    <citation type="submission" date="2016-05" db="EMBL/GenBank/DDBJ databases">
        <authorList>
            <person name="Lavstsen T."/>
            <person name="Jespersen J.S."/>
        </authorList>
    </citation>
    <scope>NUCLEOTIDE SEQUENCE</scope>
    <source>
        <tissue evidence="1">Brain</tissue>
    </source>
</reference>
<feature type="non-terminal residue" evidence="1">
    <location>
        <position position="108"/>
    </location>
</feature>
<gene>
    <name evidence="1" type="primary">CR356230.1</name>
</gene>
<dbReference type="AlphaFoldDB" id="A0A1A8EMF2"/>
<organism evidence="1">
    <name type="scientific">Nothobranchius korthausae</name>
    <dbReference type="NCBI Taxonomy" id="1143690"/>
    <lineage>
        <taxon>Eukaryota</taxon>
        <taxon>Metazoa</taxon>
        <taxon>Chordata</taxon>
        <taxon>Craniata</taxon>
        <taxon>Vertebrata</taxon>
        <taxon>Euteleostomi</taxon>
        <taxon>Actinopterygii</taxon>
        <taxon>Neopterygii</taxon>
        <taxon>Teleostei</taxon>
        <taxon>Neoteleostei</taxon>
        <taxon>Acanthomorphata</taxon>
        <taxon>Ovalentaria</taxon>
        <taxon>Atherinomorphae</taxon>
        <taxon>Cyprinodontiformes</taxon>
        <taxon>Nothobranchiidae</taxon>
        <taxon>Nothobranchius</taxon>
    </lineage>
</organism>
<evidence type="ECO:0000313" key="1">
    <source>
        <dbReference type="EMBL" id="SBQ48339.1"/>
    </source>
</evidence>
<name>A0A1A8EMF2_9TELE</name>
<sequence length="108" mass="12146">MKDARIDRAIGVCKKVVSTFSYSWKKKKELAKAQKALSVQQDGVQGRQWFPESLSSRRLLPRFSLKTGEPGTSSPHGRTLMSLRPSARPWALWLISNENKAVSCEARS</sequence>
<proteinExistence type="predicted"/>
<accession>A0A1A8EMF2</accession>
<protein>
    <submittedName>
        <fullName evidence="1">Uncharacterized protein</fullName>
    </submittedName>
</protein>
<reference evidence="1" key="2">
    <citation type="submission" date="2016-06" db="EMBL/GenBank/DDBJ databases">
        <title>The genome of a short-lived fish provides insights into sex chromosome evolution and the genetic control of aging.</title>
        <authorList>
            <person name="Reichwald K."/>
            <person name="Felder M."/>
            <person name="Petzold A."/>
            <person name="Koch P."/>
            <person name="Groth M."/>
            <person name="Platzer M."/>
        </authorList>
    </citation>
    <scope>NUCLEOTIDE SEQUENCE</scope>
    <source>
        <tissue evidence="1">Brain</tissue>
    </source>
</reference>
<dbReference type="EMBL" id="HAEB01001818">
    <property type="protein sequence ID" value="SBQ48339.1"/>
    <property type="molecule type" value="Transcribed_RNA"/>
</dbReference>